<gene>
    <name evidence="2" type="ORF">GE061_001125</name>
</gene>
<organism evidence="2 3">
    <name type="scientific">Apolygus lucorum</name>
    <name type="common">Small green plant bug</name>
    <name type="synonym">Lygocoris lucorum</name>
    <dbReference type="NCBI Taxonomy" id="248454"/>
    <lineage>
        <taxon>Eukaryota</taxon>
        <taxon>Metazoa</taxon>
        <taxon>Ecdysozoa</taxon>
        <taxon>Arthropoda</taxon>
        <taxon>Hexapoda</taxon>
        <taxon>Insecta</taxon>
        <taxon>Pterygota</taxon>
        <taxon>Neoptera</taxon>
        <taxon>Paraneoptera</taxon>
        <taxon>Hemiptera</taxon>
        <taxon>Heteroptera</taxon>
        <taxon>Panheteroptera</taxon>
        <taxon>Cimicomorpha</taxon>
        <taxon>Miridae</taxon>
        <taxon>Mirini</taxon>
        <taxon>Apolygus</taxon>
    </lineage>
</organism>
<evidence type="ECO:0000313" key="2">
    <source>
        <dbReference type="EMBL" id="KAF6216775.1"/>
    </source>
</evidence>
<proteinExistence type="predicted"/>
<feature type="region of interest" description="Disordered" evidence="1">
    <location>
        <begin position="229"/>
        <end position="251"/>
    </location>
</feature>
<sequence>MKNCKEIRNYHEECDNLRVEKEVERAKTLNALRTYHKSQEEGSTPKLYPERYGVSLETIRNNNDRYMSVTSNKLASIDKWVVSNGNPTRMSHEWKKDRELTYKSWNAPVGYKDKSAFRRGMEDGGSWMGKLVTALTADDEKKEKRRSTGCMIPEVADRRIGSPLQVPPTSIEESSVEAGPKLNKGVPVMGVNNPKEGAKRQVVLAACGRPDSQSILASNVQGQVDVTTTGLPSCPQTRDERHRSSCYHSQL</sequence>
<name>A0A8S9YC77_APOLU</name>
<dbReference type="AlphaFoldDB" id="A0A8S9YC77"/>
<dbReference type="EMBL" id="WIXP02000001">
    <property type="protein sequence ID" value="KAF6216775.1"/>
    <property type="molecule type" value="Genomic_DNA"/>
</dbReference>
<evidence type="ECO:0000256" key="1">
    <source>
        <dbReference type="SAM" id="MobiDB-lite"/>
    </source>
</evidence>
<dbReference type="Proteomes" id="UP000466442">
    <property type="component" value="Linkage Group LG1"/>
</dbReference>
<evidence type="ECO:0000313" key="3">
    <source>
        <dbReference type="Proteomes" id="UP000466442"/>
    </source>
</evidence>
<comment type="caution">
    <text evidence="2">The sequence shown here is derived from an EMBL/GenBank/DDBJ whole genome shotgun (WGS) entry which is preliminary data.</text>
</comment>
<feature type="region of interest" description="Disordered" evidence="1">
    <location>
        <begin position="161"/>
        <end position="187"/>
    </location>
</feature>
<keyword evidence="3" id="KW-1185">Reference proteome</keyword>
<protein>
    <submittedName>
        <fullName evidence="2">Uncharacterized protein</fullName>
    </submittedName>
</protein>
<reference evidence="2" key="1">
    <citation type="journal article" date="2021" name="Mol. Ecol. Resour.">
        <title>Apolygus lucorum genome provides insights into omnivorousness and mesophyll feeding.</title>
        <authorList>
            <person name="Liu Y."/>
            <person name="Liu H."/>
            <person name="Wang H."/>
            <person name="Huang T."/>
            <person name="Liu B."/>
            <person name="Yang B."/>
            <person name="Yin L."/>
            <person name="Li B."/>
            <person name="Zhang Y."/>
            <person name="Zhang S."/>
            <person name="Jiang F."/>
            <person name="Zhang X."/>
            <person name="Ren Y."/>
            <person name="Wang B."/>
            <person name="Wang S."/>
            <person name="Lu Y."/>
            <person name="Wu K."/>
            <person name="Fan W."/>
            <person name="Wang G."/>
        </authorList>
    </citation>
    <scope>NUCLEOTIDE SEQUENCE</scope>
    <source>
        <strain evidence="2">12Hb</strain>
    </source>
</reference>
<accession>A0A8S9YC77</accession>